<dbReference type="InterPro" id="IPR039425">
    <property type="entry name" value="RNA_pol_sigma-70-like"/>
</dbReference>
<evidence type="ECO:0000259" key="6">
    <source>
        <dbReference type="Pfam" id="PF08281"/>
    </source>
</evidence>
<dbReference type="NCBIfam" id="TIGR02937">
    <property type="entry name" value="sigma70-ECF"/>
    <property type="match status" value="1"/>
</dbReference>
<dbReference type="SUPFAM" id="SSF88659">
    <property type="entry name" value="Sigma3 and sigma4 domains of RNA polymerase sigma factors"/>
    <property type="match status" value="1"/>
</dbReference>
<dbReference type="SUPFAM" id="SSF88946">
    <property type="entry name" value="Sigma2 domain of RNA polymerase sigma factors"/>
    <property type="match status" value="1"/>
</dbReference>
<dbReference type="EMBL" id="WBMT01000004">
    <property type="protein sequence ID" value="KAB2350286.1"/>
    <property type="molecule type" value="Genomic_DNA"/>
</dbReference>
<dbReference type="Pfam" id="PF04542">
    <property type="entry name" value="Sigma70_r2"/>
    <property type="match status" value="1"/>
</dbReference>
<dbReference type="InterPro" id="IPR036388">
    <property type="entry name" value="WH-like_DNA-bd_sf"/>
</dbReference>
<keyword evidence="4" id="KW-0804">Transcription</keyword>
<reference evidence="7 8" key="1">
    <citation type="submission" date="2019-09" db="EMBL/GenBank/DDBJ databases">
        <title>Actinomadura physcomitrii sp. nov., a novel actinomycete isolated from moss [Physcomitrium sphaericum (Ludw) Fuernr].</title>
        <authorList>
            <person name="Zhuang X."/>
            <person name="Liu C."/>
        </authorList>
    </citation>
    <scope>NUCLEOTIDE SEQUENCE [LARGE SCALE GENOMIC DNA]</scope>
    <source>
        <strain evidence="7 8">HMC1</strain>
    </source>
</reference>
<dbReference type="InterPro" id="IPR013249">
    <property type="entry name" value="RNA_pol_sigma70_r4_t2"/>
</dbReference>
<sequence>MPEPDDEFATSWDYYYGDYYDDVLSYAARRVDHETARDIAAETFLIAWRRRKHIPTDRPFPWLLHVARNVLANEARGHRRRGRLWGRLRDHSGLRQPAPDVAHGIAEGGRIGSALRSLSPRDREALELVGWEGLAAKEAAIVAGCSEKTFSVRLSRARRRLADALAELDAADHDAAVPPVPVPTMHRSPQT</sequence>
<dbReference type="PANTHER" id="PTHR43133">
    <property type="entry name" value="RNA POLYMERASE ECF-TYPE SIGMA FACTO"/>
    <property type="match status" value="1"/>
</dbReference>
<dbReference type="InterPro" id="IPR013325">
    <property type="entry name" value="RNA_pol_sigma_r2"/>
</dbReference>
<dbReference type="OrthoDB" id="4184921at2"/>
<comment type="similarity">
    <text evidence="1">Belongs to the sigma-70 factor family. ECF subfamily.</text>
</comment>
<evidence type="ECO:0000256" key="4">
    <source>
        <dbReference type="ARBA" id="ARBA00023163"/>
    </source>
</evidence>
<organism evidence="7 8">
    <name type="scientific">Actinomadura rudentiformis</name>
    <dbReference type="NCBI Taxonomy" id="359158"/>
    <lineage>
        <taxon>Bacteria</taxon>
        <taxon>Bacillati</taxon>
        <taxon>Actinomycetota</taxon>
        <taxon>Actinomycetes</taxon>
        <taxon>Streptosporangiales</taxon>
        <taxon>Thermomonosporaceae</taxon>
        <taxon>Actinomadura</taxon>
    </lineage>
</organism>
<evidence type="ECO:0000313" key="7">
    <source>
        <dbReference type="EMBL" id="KAB2350286.1"/>
    </source>
</evidence>
<feature type="domain" description="RNA polymerase sigma factor 70 region 4 type 2" evidence="6">
    <location>
        <begin position="110"/>
        <end position="161"/>
    </location>
</feature>
<keyword evidence="8" id="KW-1185">Reference proteome</keyword>
<comment type="caution">
    <text evidence="7">The sequence shown here is derived from an EMBL/GenBank/DDBJ whole genome shotgun (WGS) entry which is preliminary data.</text>
</comment>
<dbReference type="GO" id="GO:0016987">
    <property type="term" value="F:sigma factor activity"/>
    <property type="evidence" value="ECO:0007669"/>
    <property type="project" value="UniProtKB-KW"/>
</dbReference>
<dbReference type="PANTHER" id="PTHR43133:SF25">
    <property type="entry name" value="RNA POLYMERASE SIGMA FACTOR RFAY-RELATED"/>
    <property type="match status" value="1"/>
</dbReference>
<protein>
    <submittedName>
        <fullName evidence="7">Sigma-70 family RNA polymerase sigma factor</fullName>
    </submittedName>
</protein>
<keyword evidence="3" id="KW-0731">Sigma factor</keyword>
<evidence type="ECO:0000256" key="3">
    <source>
        <dbReference type="ARBA" id="ARBA00023082"/>
    </source>
</evidence>
<proteinExistence type="inferred from homology"/>
<name>A0A6H9Z8R6_9ACTN</name>
<accession>A0A6H9Z8R6</accession>
<keyword evidence="2" id="KW-0805">Transcription regulation</keyword>
<dbReference type="InterPro" id="IPR013324">
    <property type="entry name" value="RNA_pol_sigma_r3/r4-like"/>
</dbReference>
<evidence type="ECO:0000259" key="5">
    <source>
        <dbReference type="Pfam" id="PF04542"/>
    </source>
</evidence>
<evidence type="ECO:0000256" key="2">
    <source>
        <dbReference type="ARBA" id="ARBA00023015"/>
    </source>
</evidence>
<gene>
    <name evidence="7" type="ORF">F8566_10935</name>
</gene>
<dbReference type="RefSeq" id="WP_151560034.1">
    <property type="nucleotide sequence ID" value="NZ_WBMT01000004.1"/>
</dbReference>
<dbReference type="InterPro" id="IPR014284">
    <property type="entry name" value="RNA_pol_sigma-70_dom"/>
</dbReference>
<dbReference type="GO" id="GO:0006352">
    <property type="term" value="P:DNA-templated transcription initiation"/>
    <property type="evidence" value="ECO:0007669"/>
    <property type="project" value="InterPro"/>
</dbReference>
<feature type="domain" description="RNA polymerase sigma-70 region 2" evidence="5">
    <location>
        <begin position="16"/>
        <end position="81"/>
    </location>
</feature>
<dbReference type="Pfam" id="PF08281">
    <property type="entry name" value="Sigma70_r4_2"/>
    <property type="match status" value="1"/>
</dbReference>
<evidence type="ECO:0000256" key="1">
    <source>
        <dbReference type="ARBA" id="ARBA00010641"/>
    </source>
</evidence>
<dbReference type="AlphaFoldDB" id="A0A6H9Z8R6"/>
<dbReference type="InterPro" id="IPR007627">
    <property type="entry name" value="RNA_pol_sigma70_r2"/>
</dbReference>
<dbReference type="Gene3D" id="1.10.10.10">
    <property type="entry name" value="Winged helix-like DNA-binding domain superfamily/Winged helix DNA-binding domain"/>
    <property type="match status" value="1"/>
</dbReference>
<dbReference type="Gene3D" id="1.10.1740.10">
    <property type="match status" value="1"/>
</dbReference>
<evidence type="ECO:0000313" key="8">
    <source>
        <dbReference type="Proteomes" id="UP000468735"/>
    </source>
</evidence>
<dbReference type="GO" id="GO:0003677">
    <property type="term" value="F:DNA binding"/>
    <property type="evidence" value="ECO:0007669"/>
    <property type="project" value="InterPro"/>
</dbReference>
<dbReference type="Proteomes" id="UP000468735">
    <property type="component" value="Unassembled WGS sequence"/>
</dbReference>